<protein>
    <submittedName>
        <fullName evidence="1">Uncharacterized protein</fullName>
    </submittedName>
</protein>
<reference evidence="1 2" key="1">
    <citation type="submission" date="2019-10" db="EMBL/GenBank/DDBJ databases">
        <title>Gracilibacillus sp. nov. isolated from rice seeds.</title>
        <authorList>
            <person name="He S."/>
        </authorList>
    </citation>
    <scope>NUCLEOTIDE SEQUENCE [LARGE SCALE GENOMIC DNA]</scope>
    <source>
        <strain evidence="1 2">TD8</strain>
    </source>
</reference>
<dbReference type="RefSeq" id="WP_153402861.1">
    <property type="nucleotide sequence ID" value="NZ_ML762429.1"/>
</dbReference>
<gene>
    <name evidence="1" type="ORF">F9U64_09710</name>
</gene>
<dbReference type="Proteomes" id="UP000480246">
    <property type="component" value="Unassembled WGS sequence"/>
</dbReference>
<dbReference type="OrthoDB" id="9832037at2"/>
<name>A0A7C8GTM1_9BACI</name>
<organism evidence="1 2">
    <name type="scientific">Gracilibacillus oryzae</name>
    <dbReference type="NCBI Taxonomy" id="1672701"/>
    <lineage>
        <taxon>Bacteria</taxon>
        <taxon>Bacillati</taxon>
        <taxon>Bacillota</taxon>
        <taxon>Bacilli</taxon>
        <taxon>Bacillales</taxon>
        <taxon>Bacillaceae</taxon>
        <taxon>Gracilibacillus</taxon>
    </lineage>
</organism>
<sequence length="145" mass="17172">MEKEVMKEFYQDVKFIFDEYVQFSFQMTSNGFYKEEDLTADIEISPNKITESIDVILRSLYGGVIKSNTRFWGQSYPEQEVNGAVDEILFSIPFNDYYNIDKWQQVLITDIEDYITNSTINVPIFTDKDMPSFEAKKVYQARYIR</sequence>
<evidence type="ECO:0000313" key="2">
    <source>
        <dbReference type="Proteomes" id="UP000480246"/>
    </source>
</evidence>
<evidence type="ECO:0000313" key="1">
    <source>
        <dbReference type="EMBL" id="KAB8136774.1"/>
    </source>
</evidence>
<keyword evidence="2" id="KW-1185">Reference proteome</keyword>
<dbReference type="AlphaFoldDB" id="A0A7C8GTM1"/>
<proteinExistence type="predicted"/>
<dbReference type="EMBL" id="WEID01000047">
    <property type="protein sequence ID" value="KAB8136774.1"/>
    <property type="molecule type" value="Genomic_DNA"/>
</dbReference>
<comment type="caution">
    <text evidence="1">The sequence shown here is derived from an EMBL/GenBank/DDBJ whole genome shotgun (WGS) entry which is preliminary data.</text>
</comment>
<accession>A0A7C8GTM1</accession>